<comment type="caution">
    <text evidence="1">The sequence shown here is derived from an EMBL/GenBank/DDBJ whole genome shotgun (WGS) entry which is preliminary data.</text>
</comment>
<evidence type="ECO:0000313" key="2">
    <source>
        <dbReference type="Proteomes" id="UP001079430"/>
    </source>
</evidence>
<dbReference type="RefSeq" id="WP_269284664.1">
    <property type="nucleotide sequence ID" value="NZ_JAPVOI010000004.1"/>
</dbReference>
<gene>
    <name evidence="1" type="ORF">O3W52_07450</name>
</gene>
<organism evidence="1 2">
    <name type="scientific">Sinorhizobium psoraleae</name>
    <dbReference type="NCBI Taxonomy" id="520838"/>
    <lineage>
        <taxon>Bacteria</taxon>
        <taxon>Pseudomonadati</taxon>
        <taxon>Pseudomonadota</taxon>
        <taxon>Alphaproteobacteria</taxon>
        <taxon>Hyphomicrobiales</taxon>
        <taxon>Rhizobiaceae</taxon>
        <taxon>Sinorhizobium/Ensifer group</taxon>
        <taxon>Sinorhizobium</taxon>
    </lineage>
</organism>
<keyword evidence="2" id="KW-1185">Reference proteome</keyword>
<dbReference type="Proteomes" id="UP001079430">
    <property type="component" value="Unassembled WGS sequence"/>
</dbReference>
<protein>
    <submittedName>
        <fullName evidence="1">Uncharacterized protein</fullName>
    </submittedName>
</protein>
<accession>A0ABT4KD78</accession>
<reference evidence="1" key="1">
    <citation type="submission" date="2022-10" db="EMBL/GenBank/DDBJ databases">
        <title>Whole genome sequencing of three plant growth promoting bacteria isolated from Vachellia tortilis subsp. raddiana in Morocco.</title>
        <authorList>
            <person name="Hnini M."/>
            <person name="Zouagui R."/>
            <person name="Zouagui H."/>
            <person name="Chemao Elfihri M.-W."/>
            <person name="Ibrahimi A."/>
            <person name="Sbabou L."/>
            <person name="Aurag J."/>
        </authorList>
    </citation>
    <scope>NUCLEOTIDE SEQUENCE</scope>
    <source>
        <strain evidence="1">LMR678</strain>
    </source>
</reference>
<dbReference type="EMBL" id="JAPVOI010000004">
    <property type="protein sequence ID" value="MCZ4089906.1"/>
    <property type="molecule type" value="Genomic_DNA"/>
</dbReference>
<proteinExistence type="predicted"/>
<evidence type="ECO:0000313" key="1">
    <source>
        <dbReference type="EMBL" id="MCZ4089906.1"/>
    </source>
</evidence>
<sequence>MELRIDKKAATALSSTPGSVPPPYFKVWHRWTNGIRLSGAGYHSAGVTGFGAGSPTVRISRHSFSKRSRSDCGILDCGGAGCLFANVCIRFSWFVTVQGCKTISHHKCDVNQWFKSFKRLKNL</sequence>
<name>A0ABT4KD78_9HYPH</name>